<dbReference type="Pfam" id="PF01412">
    <property type="entry name" value="ArfGap"/>
    <property type="match status" value="1"/>
</dbReference>
<feature type="compositionally biased region" description="Polar residues" evidence="6">
    <location>
        <begin position="332"/>
        <end position="345"/>
    </location>
</feature>
<feature type="region of interest" description="Disordered" evidence="6">
    <location>
        <begin position="127"/>
        <end position="221"/>
    </location>
</feature>
<dbReference type="KEGG" id="ncs:NCAS_0D00260"/>
<dbReference type="GO" id="GO:0005856">
    <property type="term" value="C:cytoskeleton"/>
    <property type="evidence" value="ECO:0007669"/>
    <property type="project" value="EnsemblFungi"/>
</dbReference>
<dbReference type="AlphaFoldDB" id="G0VEY8"/>
<gene>
    <name evidence="8" type="primary">NCAS0D00260</name>
    <name evidence="8" type="ordered locus">NCAS_0D00260</name>
</gene>
<dbReference type="GO" id="GO:0006890">
    <property type="term" value="P:retrograde vesicle-mediated transport, Golgi to endoplasmic reticulum"/>
    <property type="evidence" value="ECO:0007669"/>
    <property type="project" value="EnsemblFungi"/>
</dbReference>
<dbReference type="GO" id="GO:0008270">
    <property type="term" value="F:zinc ion binding"/>
    <property type="evidence" value="ECO:0007669"/>
    <property type="project" value="UniProtKB-KW"/>
</dbReference>
<proteinExistence type="predicted"/>
<dbReference type="eggNOG" id="KOG0704">
    <property type="taxonomic scope" value="Eukaryota"/>
</dbReference>
<sequence length="357" mass="40213">MSDWKVDPDTRRRLLQLQKIGANKKCVDCHAPNPQWASPKFGVFICLECAGTHRSLGVHISFVRSITMDQFKPEELERMEKGGNQNFNDYMSLHGIDLSLPQKIKYDNPIAEDYKQKLTCEVEGTDFVEPEHPGFDPSTLATQGAKPQVNDNIPLENRRSTTPKISDDQKEKNEAYFSKLGEKNQSRPDHLPPSKGGKYQGFGSTPINPTANKSASNSQANLNSNTLSLENLQNDPLGTLTRGWGLFSSAVTKSLDDVNETVIKPGYQQWQSGELSEETKRAASQFGQKFQETSTYGYQAIQQFTKNLQDQYVVDQQNPNAEYTRLDADGNNEPSSEQNYQPTNTKSKKNDDEWDDF</sequence>
<dbReference type="FunCoup" id="G0VEY8">
    <property type="interactions" value="772"/>
</dbReference>
<dbReference type="GO" id="GO:0005802">
    <property type="term" value="C:trans-Golgi network"/>
    <property type="evidence" value="ECO:0007669"/>
    <property type="project" value="EnsemblFungi"/>
</dbReference>
<evidence type="ECO:0000256" key="5">
    <source>
        <dbReference type="PROSITE-ProRule" id="PRU00288"/>
    </source>
</evidence>
<dbReference type="GO" id="GO:0032012">
    <property type="term" value="P:regulation of ARF protein signal transduction"/>
    <property type="evidence" value="ECO:0007669"/>
    <property type="project" value="TreeGrafter"/>
</dbReference>
<dbReference type="InterPro" id="IPR037278">
    <property type="entry name" value="ARFGAP/RecO"/>
</dbReference>
<feature type="compositionally biased region" description="Low complexity" evidence="6">
    <location>
        <begin position="211"/>
        <end position="221"/>
    </location>
</feature>
<dbReference type="CDD" id="cd08830">
    <property type="entry name" value="ArfGap_ArfGap1"/>
    <property type="match status" value="1"/>
</dbReference>
<dbReference type="InterPro" id="IPR038508">
    <property type="entry name" value="ArfGAP_dom_sf"/>
</dbReference>
<dbReference type="GO" id="GO:0003779">
    <property type="term" value="F:actin binding"/>
    <property type="evidence" value="ECO:0007669"/>
    <property type="project" value="EnsemblFungi"/>
</dbReference>
<evidence type="ECO:0000256" key="6">
    <source>
        <dbReference type="SAM" id="MobiDB-lite"/>
    </source>
</evidence>
<evidence type="ECO:0000256" key="3">
    <source>
        <dbReference type="ARBA" id="ARBA00022771"/>
    </source>
</evidence>
<dbReference type="InParanoid" id="G0VEY8"/>
<dbReference type="PANTHER" id="PTHR46395">
    <property type="entry name" value="ADP-RIBOSYLATION FACTOR GTPASE-ACTIVATING PROTEIN 1"/>
    <property type="match status" value="1"/>
</dbReference>
<dbReference type="STRING" id="1064592.G0VEY8"/>
<dbReference type="GO" id="GO:0005768">
    <property type="term" value="C:endosome"/>
    <property type="evidence" value="ECO:0007669"/>
    <property type="project" value="EnsemblFungi"/>
</dbReference>
<dbReference type="InterPro" id="IPR001164">
    <property type="entry name" value="ArfGAP_dom"/>
</dbReference>
<keyword evidence="1" id="KW-0343">GTPase activation</keyword>
<evidence type="ECO:0000256" key="1">
    <source>
        <dbReference type="ARBA" id="ARBA00022468"/>
    </source>
</evidence>
<evidence type="ECO:0000313" key="8">
    <source>
        <dbReference type="EMBL" id="CCC69607.1"/>
    </source>
</evidence>
<evidence type="ECO:0000313" key="9">
    <source>
        <dbReference type="Proteomes" id="UP000001640"/>
    </source>
</evidence>
<dbReference type="GO" id="GO:0007015">
    <property type="term" value="P:actin filament organization"/>
    <property type="evidence" value="ECO:0007669"/>
    <property type="project" value="EnsemblFungi"/>
</dbReference>
<dbReference type="GO" id="GO:0000139">
    <property type="term" value="C:Golgi membrane"/>
    <property type="evidence" value="ECO:0007669"/>
    <property type="project" value="TreeGrafter"/>
</dbReference>
<dbReference type="PANTHER" id="PTHR46395:SF1">
    <property type="entry name" value="ADP-RIBOSYLATION FACTOR GTPASE-ACTIVATING PROTEIN 1"/>
    <property type="match status" value="1"/>
</dbReference>
<dbReference type="Proteomes" id="UP000001640">
    <property type="component" value="Chromosome 4"/>
</dbReference>
<dbReference type="EMBL" id="HE576755">
    <property type="protein sequence ID" value="CCC69607.1"/>
    <property type="molecule type" value="Genomic_DNA"/>
</dbReference>
<dbReference type="SMART" id="SM00105">
    <property type="entry name" value="ArfGap"/>
    <property type="match status" value="1"/>
</dbReference>
<name>G0VEY8_NAUCA</name>
<dbReference type="PROSITE" id="PS50115">
    <property type="entry name" value="ARFGAP"/>
    <property type="match status" value="1"/>
</dbReference>
<dbReference type="GeneID" id="96903216"/>
<keyword evidence="2" id="KW-0479">Metal-binding</keyword>
<dbReference type="GO" id="GO:0005096">
    <property type="term" value="F:GTPase activator activity"/>
    <property type="evidence" value="ECO:0007669"/>
    <property type="project" value="UniProtKB-KW"/>
</dbReference>
<evidence type="ECO:0000259" key="7">
    <source>
        <dbReference type="PROSITE" id="PS50115"/>
    </source>
</evidence>
<dbReference type="GO" id="GO:0000278">
    <property type="term" value="P:mitotic cell cycle"/>
    <property type="evidence" value="ECO:0007669"/>
    <property type="project" value="EnsemblFungi"/>
</dbReference>
<dbReference type="OMA" id="MSKLWEV"/>
<evidence type="ECO:0000256" key="4">
    <source>
        <dbReference type="ARBA" id="ARBA00022833"/>
    </source>
</evidence>
<dbReference type="Gene3D" id="1.10.220.150">
    <property type="entry name" value="Arf GTPase activating protein"/>
    <property type="match status" value="1"/>
</dbReference>
<keyword evidence="3 5" id="KW-0863">Zinc-finger</keyword>
<dbReference type="FunFam" id="1.10.220.150:FF:000014">
    <property type="entry name" value="ADP-ribosylation factor GTPase-activating protein"/>
    <property type="match status" value="1"/>
</dbReference>
<dbReference type="GO" id="GO:0006888">
    <property type="term" value="P:endoplasmic reticulum to Golgi vesicle-mediated transport"/>
    <property type="evidence" value="ECO:0007669"/>
    <property type="project" value="EnsemblFungi"/>
</dbReference>
<reference key="2">
    <citation type="submission" date="2011-08" db="EMBL/GenBank/DDBJ databases">
        <title>Genome sequence of Naumovozyma castellii.</title>
        <authorList>
            <person name="Gordon J.L."/>
            <person name="Armisen D."/>
            <person name="Proux-Wera E."/>
            <person name="OhEigeartaigh S.S."/>
            <person name="Byrne K.P."/>
            <person name="Wolfe K.H."/>
        </authorList>
    </citation>
    <scope>NUCLEOTIDE SEQUENCE</scope>
    <source>
        <strain>Type strain:CBS 4309</strain>
    </source>
</reference>
<dbReference type="GO" id="GO:0030100">
    <property type="term" value="P:regulation of endocytosis"/>
    <property type="evidence" value="ECO:0007669"/>
    <property type="project" value="TreeGrafter"/>
</dbReference>
<dbReference type="HOGENOM" id="CLU_044516_2_0_1"/>
<dbReference type="SUPFAM" id="SSF57863">
    <property type="entry name" value="ArfGap/RecO-like zinc finger"/>
    <property type="match status" value="1"/>
</dbReference>
<organism evidence="8 9">
    <name type="scientific">Naumovozyma castellii</name>
    <name type="common">Yeast</name>
    <name type="synonym">Saccharomyces castellii</name>
    <dbReference type="NCBI Taxonomy" id="27288"/>
    <lineage>
        <taxon>Eukaryota</taxon>
        <taxon>Fungi</taxon>
        <taxon>Dikarya</taxon>
        <taxon>Ascomycota</taxon>
        <taxon>Saccharomycotina</taxon>
        <taxon>Saccharomycetes</taxon>
        <taxon>Saccharomycetales</taxon>
        <taxon>Saccharomycetaceae</taxon>
        <taxon>Naumovozyma</taxon>
    </lineage>
</organism>
<feature type="compositionally biased region" description="Basic and acidic residues" evidence="6">
    <location>
        <begin position="165"/>
        <end position="192"/>
    </location>
</feature>
<dbReference type="OrthoDB" id="983479at2759"/>
<dbReference type="RefSeq" id="XP_003675971.1">
    <property type="nucleotide sequence ID" value="XM_003675923.1"/>
</dbReference>
<evidence type="ECO:0000256" key="2">
    <source>
        <dbReference type="ARBA" id="ARBA00022723"/>
    </source>
</evidence>
<dbReference type="PRINTS" id="PR00405">
    <property type="entry name" value="REVINTRACTNG"/>
</dbReference>
<feature type="region of interest" description="Disordered" evidence="6">
    <location>
        <begin position="314"/>
        <end position="357"/>
    </location>
</feature>
<feature type="domain" description="Arf-GAP" evidence="7">
    <location>
        <begin position="11"/>
        <end position="127"/>
    </location>
</feature>
<keyword evidence="4" id="KW-0862">Zinc</keyword>
<dbReference type="GO" id="GO:0043001">
    <property type="term" value="P:Golgi to plasma membrane protein transport"/>
    <property type="evidence" value="ECO:0007669"/>
    <property type="project" value="EnsemblFungi"/>
</dbReference>
<reference evidence="8 9" key="1">
    <citation type="journal article" date="2011" name="Proc. Natl. Acad. Sci. U.S.A.">
        <title>Evolutionary erosion of yeast sex chromosomes by mating-type switching accidents.</title>
        <authorList>
            <person name="Gordon J.L."/>
            <person name="Armisen D."/>
            <person name="Proux-Wera E."/>
            <person name="Oheigeartaigh S.S."/>
            <person name="Byrne K.P."/>
            <person name="Wolfe K.H."/>
        </authorList>
    </citation>
    <scope>NUCLEOTIDE SEQUENCE [LARGE SCALE GENOMIC DNA]</scope>
    <source>
        <strain evidence="9">ATCC 76901 / BCRC 22586 / CBS 4309 / NBRC 1992 / NRRL Y-12630</strain>
    </source>
</reference>
<accession>G0VEY8</accession>
<keyword evidence="9" id="KW-1185">Reference proteome</keyword>
<protein>
    <recommendedName>
        <fullName evidence="7">Arf-GAP domain-containing protein</fullName>
    </recommendedName>
</protein>